<name>A0A9J5Z3Y7_SOLCO</name>
<proteinExistence type="predicted"/>
<sequence>MMSSAIEANEIQIERNKKRRRDGHMPEGPTSTPLPVESSATKSNDIVIVVAKRKKEAEIEKVKSNRGHKSMKKSPVKGESVSKKATMKSKPVKGPGPRVQNLVEEKVMNREECIAKMEKQKVLNGRVFDLEILTEFGMSTVFYSVSLQSWNNLFEALVPYLHEPEVREFYYKMELLSDGGGGVRTTIKNVKIFLDEETLGIILGVPMKGIRSIEGCEPSNDFTK</sequence>
<dbReference type="Proteomes" id="UP000824120">
    <property type="component" value="Chromosome 5"/>
</dbReference>
<feature type="compositionally biased region" description="Basic residues" evidence="1">
    <location>
        <begin position="64"/>
        <end position="75"/>
    </location>
</feature>
<feature type="compositionally biased region" description="Polar residues" evidence="1">
    <location>
        <begin position="29"/>
        <end position="40"/>
    </location>
</feature>
<accession>A0A9J5Z3Y7</accession>
<feature type="region of interest" description="Disordered" evidence="1">
    <location>
        <begin position="58"/>
        <end position="98"/>
    </location>
</feature>
<organism evidence="2 3">
    <name type="scientific">Solanum commersonii</name>
    <name type="common">Commerson's wild potato</name>
    <name type="synonym">Commerson's nightshade</name>
    <dbReference type="NCBI Taxonomy" id="4109"/>
    <lineage>
        <taxon>Eukaryota</taxon>
        <taxon>Viridiplantae</taxon>
        <taxon>Streptophyta</taxon>
        <taxon>Embryophyta</taxon>
        <taxon>Tracheophyta</taxon>
        <taxon>Spermatophyta</taxon>
        <taxon>Magnoliopsida</taxon>
        <taxon>eudicotyledons</taxon>
        <taxon>Gunneridae</taxon>
        <taxon>Pentapetalae</taxon>
        <taxon>asterids</taxon>
        <taxon>lamiids</taxon>
        <taxon>Solanales</taxon>
        <taxon>Solanaceae</taxon>
        <taxon>Solanoideae</taxon>
        <taxon>Solaneae</taxon>
        <taxon>Solanum</taxon>
    </lineage>
</organism>
<keyword evidence="3" id="KW-1185">Reference proteome</keyword>
<gene>
    <name evidence="2" type="ORF">H5410_028140</name>
</gene>
<dbReference type="AlphaFoldDB" id="A0A9J5Z3Y7"/>
<dbReference type="EMBL" id="JACXVP010000005">
    <property type="protein sequence ID" value="KAG5606648.1"/>
    <property type="molecule type" value="Genomic_DNA"/>
</dbReference>
<feature type="region of interest" description="Disordered" evidence="1">
    <location>
        <begin position="1"/>
        <end position="40"/>
    </location>
</feature>
<evidence type="ECO:0000313" key="2">
    <source>
        <dbReference type="EMBL" id="KAG5606648.1"/>
    </source>
</evidence>
<protein>
    <submittedName>
        <fullName evidence="2">Uncharacterized protein</fullName>
    </submittedName>
</protein>
<comment type="caution">
    <text evidence="2">The sequence shown here is derived from an EMBL/GenBank/DDBJ whole genome shotgun (WGS) entry which is preliminary data.</text>
</comment>
<evidence type="ECO:0000256" key="1">
    <source>
        <dbReference type="SAM" id="MobiDB-lite"/>
    </source>
</evidence>
<evidence type="ECO:0000313" key="3">
    <source>
        <dbReference type="Proteomes" id="UP000824120"/>
    </source>
</evidence>
<reference evidence="2 3" key="1">
    <citation type="submission" date="2020-09" db="EMBL/GenBank/DDBJ databases">
        <title>De no assembly of potato wild relative species, Solanum commersonii.</title>
        <authorList>
            <person name="Cho K."/>
        </authorList>
    </citation>
    <scope>NUCLEOTIDE SEQUENCE [LARGE SCALE GENOMIC DNA]</scope>
    <source>
        <strain evidence="2">LZ3.2</strain>
        <tissue evidence="2">Leaf</tissue>
    </source>
</reference>